<dbReference type="InterPro" id="IPR000515">
    <property type="entry name" value="MetI-like"/>
</dbReference>
<dbReference type="CDD" id="cd06261">
    <property type="entry name" value="TM_PBP2"/>
    <property type="match status" value="1"/>
</dbReference>
<dbReference type="EMBL" id="AXZF01000033">
    <property type="protein sequence ID" value="ERT69153.1"/>
    <property type="molecule type" value="Genomic_DNA"/>
</dbReference>
<feature type="transmembrane region" description="Helical" evidence="7">
    <location>
        <begin position="194"/>
        <end position="212"/>
    </location>
</feature>
<reference evidence="9 10" key="1">
    <citation type="submission" date="2013-08" db="EMBL/GenBank/DDBJ databases">
        <authorList>
            <person name="Weinstock G."/>
            <person name="Sodergren E."/>
            <person name="Wylie T."/>
            <person name="Fulton L."/>
            <person name="Fulton R."/>
            <person name="Fronick C."/>
            <person name="O'Laughlin M."/>
            <person name="Godfrey J."/>
            <person name="Miner T."/>
            <person name="Herter B."/>
            <person name="Appelbaum E."/>
            <person name="Cordes M."/>
            <person name="Lek S."/>
            <person name="Wollam A."/>
            <person name="Pepin K.H."/>
            <person name="Palsikar V.B."/>
            <person name="Mitreva M."/>
            <person name="Wilson R.K."/>
        </authorList>
    </citation>
    <scope>NUCLEOTIDE SEQUENCE [LARGE SCALE GENOMIC DNA]</scope>
    <source>
        <strain evidence="9 10">ATCC BAA-474</strain>
    </source>
</reference>
<name>U7VEF2_9FUSO</name>
<comment type="caution">
    <text evidence="9">The sequence shown here is derived from an EMBL/GenBank/DDBJ whole genome shotgun (WGS) entry which is preliminary data.</text>
</comment>
<evidence type="ECO:0000256" key="1">
    <source>
        <dbReference type="ARBA" id="ARBA00004651"/>
    </source>
</evidence>
<evidence type="ECO:0000256" key="2">
    <source>
        <dbReference type="ARBA" id="ARBA00022448"/>
    </source>
</evidence>
<dbReference type="HOGENOM" id="CLU_016047_0_1_0"/>
<feature type="domain" description="ABC transmembrane type-1" evidence="8">
    <location>
        <begin position="97"/>
        <end position="312"/>
    </location>
</feature>
<feature type="transmembrane region" description="Helical" evidence="7">
    <location>
        <begin position="233"/>
        <end position="255"/>
    </location>
</feature>
<protein>
    <recommendedName>
        <fullName evidence="8">ABC transmembrane type-1 domain-containing protein</fullName>
    </recommendedName>
</protein>
<proteinExistence type="inferred from homology"/>
<keyword evidence="6 7" id="KW-0472">Membrane</keyword>
<dbReference type="AlphaFoldDB" id="U7VEF2"/>
<feature type="transmembrane region" description="Helical" evidence="7">
    <location>
        <begin position="291"/>
        <end position="312"/>
    </location>
</feature>
<dbReference type="RefSeq" id="WP_023050432.1">
    <property type="nucleotide sequence ID" value="NZ_CP173065.2"/>
</dbReference>
<evidence type="ECO:0000256" key="5">
    <source>
        <dbReference type="ARBA" id="ARBA00022989"/>
    </source>
</evidence>
<feature type="transmembrane region" description="Helical" evidence="7">
    <location>
        <begin position="133"/>
        <end position="157"/>
    </location>
</feature>
<dbReference type="Gene3D" id="1.10.3720.10">
    <property type="entry name" value="MetI-like"/>
    <property type="match status" value="1"/>
</dbReference>
<sequence length="325" mass="37065">MKENILELDERVESEKVGLIKKIMTGLKRGNVKDQMSLYLIFLPFILWYMIFAYKPMYGLIIAFKDYNLFRGISGSEWVGLANFTEFLTSPYFYTTLKNTIFLNIYSLVFEFPFAIILALMLNEVKNRFFKSFVQTVSFLPYFIAIVVTAGITINILSPSSGVINHILERFGFEKIYFLSKPEYFRGIFTGMNMWKSTGFNAVIYLAALTAVDESLYEAAKIDGATKFQQLRFITFPSIIPTIVIMLVLKVGSMLNVAFETVLLLYQPATYSTSDVISTYVYRTGMLMQDFGLATAVGLFNAVIGFILVYLANRWSKKITSSGLW</sequence>
<keyword evidence="5 7" id="KW-1133">Transmembrane helix</keyword>
<evidence type="ECO:0000256" key="6">
    <source>
        <dbReference type="ARBA" id="ARBA00023136"/>
    </source>
</evidence>
<evidence type="ECO:0000256" key="3">
    <source>
        <dbReference type="ARBA" id="ARBA00022475"/>
    </source>
</evidence>
<dbReference type="GO" id="GO:0005886">
    <property type="term" value="C:plasma membrane"/>
    <property type="evidence" value="ECO:0007669"/>
    <property type="project" value="UniProtKB-SubCell"/>
</dbReference>
<dbReference type="PANTHER" id="PTHR43227">
    <property type="entry name" value="BLL4140 PROTEIN"/>
    <property type="match status" value="1"/>
</dbReference>
<comment type="subcellular location">
    <subcellularLocation>
        <location evidence="1 7">Cell membrane</location>
        <topology evidence="1 7">Multi-pass membrane protein</topology>
    </subcellularLocation>
</comment>
<evidence type="ECO:0000256" key="7">
    <source>
        <dbReference type="RuleBase" id="RU363032"/>
    </source>
</evidence>
<dbReference type="SUPFAM" id="SSF161098">
    <property type="entry name" value="MetI-like"/>
    <property type="match status" value="1"/>
</dbReference>
<keyword evidence="4 7" id="KW-0812">Transmembrane</keyword>
<feature type="transmembrane region" description="Helical" evidence="7">
    <location>
        <begin position="36"/>
        <end position="54"/>
    </location>
</feature>
<dbReference type="InterPro" id="IPR035906">
    <property type="entry name" value="MetI-like_sf"/>
</dbReference>
<keyword evidence="10" id="KW-1185">Reference proteome</keyword>
<dbReference type="GO" id="GO:0055085">
    <property type="term" value="P:transmembrane transport"/>
    <property type="evidence" value="ECO:0007669"/>
    <property type="project" value="InterPro"/>
</dbReference>
<evidence type="ECO:0000313" key="10">
    <source>
        <dbReference type="Proteomes" id="UP000017081"/>
    </source>
</evidence>
<dbReference type="eggNOG" id="COG4209">
    <property type="taxonomic scope" value="Bacteria"/>
</dbReference>
<keyword evidence="2 7" id="KW-0813">Transport</keyword>
<dbReference type="PANTHER" id="PTHR43227:SF11">
    <property type="entry name" value="BLL4140 PROTEIN"/>
    <property type="match status" value="1"/>
</dbReference>
<keyword evidence="3" id="KW-1003">Cell membrane</keyword>
<evidence type="ECO:0000259" key="8">
    <source>
        <dbReference type="PROSITE" id="PS50928"/>
    </source>
</evidence>
<dbReference type="InterPro" id="IPR050809">
    <property type="entry name" value="UgpAE/MalFG_permease"/>
</dbReference>
<gene>
    <name evidence="9" type="ORF">HMPREF0202_00887</name>
</gene>
<comment type="similarity">
    <text evidence="7">Belongs to the binding-protein-dependent transport system permease family.</text>
</comment>
<evidence type="ECO:0000256" key="4">
    <source>
        <dbReference type="ARBA" id="ARBA00022692"/>
    </source>
</evidence>
<dbReference type="STRING" id="1319815.HMPREF0202_00887"/>
<dbReference type="Proteomes" id="UP000017081">
    <property type="component" value="Unassembled WGS sequence"/>
</dbReference>
<dbReference type="PROSITE" id="PS50928">
    <property type="entry name" value="ABC_TM1"/>
    <property type="match status" value="1"/>
</dbReference>
<organism evidence="9 10">
    <name type="scientific">Cetobacterium somerae ATCC BAA-474</name>
    <dbReference type="NCBI Taxonomy" id="1319815"/>
    <lineage>
        <taxon>Bacteria</taxon>
        <taxon>Fusobacteriati</taxon>
        <taxon>Fusobacteriota</taxon>
        <taxon>Fusobacteriia</taxon>
        <taxon>Fusobacteriales</taxon>
        <taxon>Fusobacteriaceae</taxon>
        <taxon>Cetobacterium</taxon>
    </lineage>
</organism>
<evidence type="ECO:0000313" key="9">
    <source>
        <dbReference type="EMBL" id="ERT69153.1"/>
    </source>
</evidence>
<dbReference type="Pfam" id="PF00528">
    <property type="entry name" value="BPD_transp_1"/>
    <property type="match status" value="1"/>
</dbReference>
<accession>U7VEF2</accession>
<dbReference type="PATRIC" id="fig|1319815.3.peg.851"/>
<feature type="transmembrane region" description="Helical" evidence="7">
    <location>
        <begin position="101"/>
        <end position="121"/>
    </location>
</feature>